<sequence>MKKMEKTATPSISNQKVSIAICTVMAWGASGIFIRLLPHTDYLSIASIRMAIGAIVIIPMILFSNNSSELFRQFSKSHTLILGAIFYTCYLLATYAYTRSPIGETALLMTVTPIFIFIYKLIKREKIKRTELLGFVMAFIGVFIVLSPEIFGLPQKEVDHISGNLAALGVASLLAVYSTTYSRLKKASKAPDILVTTGVASIIGAFLCFSLLSINLQNIQEPNFDEIVYYVGLGLIATMLPTLGFSFSSMHLPTLLVTSILLLEPVFATIYAFVFLNETPSITLLPGGVLVLTGIYIISKNQNA</sequence>
<keyword evidence="4" id="KW-1185">Reference proteome</keyword>
<feature type="transmembrane region" description="Helical" evidence="1">
    <location>
        <begin position="20"/>
        <end position="37"/>
    </location>
</feature>
<feature type="transmembrane region" description="Helical" evidence="1">
    <location>
        <begin position="193"/>
        <end position="215"/>
    </location>
</feature>
<feature type="domain" description="EamA" evidence="2">
    <location>
        <begin position="163"/>
        <end position="299"/>
    </location>
</feature>
<feature type="transmembrane region" description="Helical" evidence="1">
    <location>
        <begin position="102"/>
        <end position="120"/>
    </location>
</feature>
<reference evidence="3" key="1">
    <citation type="submission" date="2023-07" db="EMBL/GenBank/DDBJ databases">
        <title>Genomic Encyclopedia of Type Strains, Phase IV (KMG-IV): sequencing the most valuable type-strain genomes for metagenomic binning, comparative biology and taxonomic classification.</title>
        <authorList>
            <person name="Goeker M."/>
        </authorList>
    </citation>
    <scope>NUCLEOTIDE SEQUENCE</scope>
    <source>
        <strain evidence="3">DSM 26174</strain>
    </source>
</reference>
<comment type="caution">
    <text evidence="3">The sequence shown here is derived from an EMBL/GenBank/DDBJ whole genome shotgun (WGS) entry which is preliminary data.</text>
</comment>
<dbReference type="InterPro" id="IPR000620">
    <property type="entry name" value="EamA_dom"/>
</dbReference>
<dbReference type="Pfam" id="PF00892">
    <property type="entry name" value="EamA"/>
    <property type="match status" value="2"/>
</dbReference>
<dbReference type="SUPFAM" id="SSF103481">
    <property type="entry name" value="Multidrug resistance efflux transporter EmrE"/>
    <property type="match status" value="2"/>
</dbReference>
<feature type="transmembrane region" description="Helical" evidence="1">
    <location>
        <begin position="77"/>
        <end position="96"/>
    </location>
</feature>
<dbReference type="AlphaFoldDB" id="A0AAE3XTX1"/>
<dbReference type="EMBL" id="JAVDQD010000015">
    <property type="protein sequence ID" value="MDR6242003.1"/>
    <property type="molecule type" value="Genomic_DNA"/>
</dbReference>
<dbReference type="RefSeq" id="WP_309943276.1">
    <property type="nucleotide sequence ID" value="NZ_AP025308.1"/>
</dbReference>
<proteinExistence type="predicted"/>
<evidence type="ECO:0000313" key="4">
    <source>
        <dbReference type="Proteomes" id="UP001185092"/>
    </source>
</evidence>
<feature type="transmembrane region" description="Helical" evidence="1">
    <location>
        <begin position="254"/>
        <end position="276"/>
    </location>
</feature>
<feature type="transmembrane region" description="Helical" evidence="1">
    <location>
        <begin position="43"/>
        <end position="65"/>
    </location>
</feature>
<feature type="domain" description="EamA" evidence="2">
    <location>
        <begin position="18"/>
        <end position="146"/>
    </location>
</feature>
<evidence type="ECO:0000256" key="1">
    <source>
        <dbReference type="SAM" id="Phobius"/>
    </source>
</evidence>
<dbReference type="GO" id="GO:0016020">
    <property type="term" value="C:membrane"/>
    <property type="evidence" value="ECO:0007669"/>
    <property type="project" value="InterPro"/>
</dbReference>
<evidence type="ECO:0000259" key="2">
    <source>
        <dbReference type="Pfam" id="PF00892"/>
    </source>
</evidence>
<dbReference type="Proteomes" id="UP001185092">
    <property type="component" value="Unassembled WGS sequence"/>
</dbReference>
<keyword evidence="1" id="KW-0472">Membrane</keyword>
<name>A0AAE3XTX1_9BACT</name>
<keyword evidence="1" id="KW-1133">Transmembrane helix</keyword>
<gene>
    <name evidence="3" type="ORF">HNQ88_005090</name>
</gene>
<evidence type="ECO:0000313" key="3">
    <source>
        <dbReference type="EMBL" id="MDR6242003.1"/>
    </source>
</evidence>
<dbReference type="InterPro" id="IPR037185">
    <property type="entry name" value="EmrE-like"/>
</dbReference>
<feature type="transmembrane region" description="Helical" evidence="1">
    <location>
        <begin position="163"/>
        <end position="181"/>
    </location>
</feature>
<accession>A0AAE3XTX1</accession>
<feature type="transmembrane region" description="Helical" evidence="1">
    <location>
        <begin position="227"/>
        <end position="247"/>
    </location>
</feature>
<keyword evidence="1" id="KW-0812">Transmembrane</keyword>
<feature type="transmembrane region" description="Helical" evidence="1">
    <location>
        <begin position="282"/>
        <end position="299"/>
    </location>
</feature>
<organism evidence="3 4">
    <name type="scientific">Aureibacter tunicatorum</name>
    <dbReference type="NCBI Taxonomy" id="866807"/>
    <lineage>
        <taxon>Bacteria</taxon>
        <taxon>Pseudomonadati</taxon>
        <taxon>Bacteroidota</taxon>
        <taxon>Cytophagia</taxon>
        <taxon>Cytophagales</taxon>
        <taxon>Persicobacteraceae</taxon>
        <taxon>Aureibacter</taxon>
    </lineage>
</organism>
<feature type="transmembrane region" description="Helical" evidence="1">
    <location>
        <begin position="132"/>
        <end position="151"/>
    </location>
</feature>
<protein>
    <submittedName>
        <fullName evidence="3">Drug/metabolite transporter (DMT)-like permease</fullName>
    </submittedName>
</protein>
<dbReference type="PANTHER" id="PTHR22911">
    <property type="entry name" value="ACYL-MALONYL CONDENSING ENZYME-RELATED"/>
    <property type="match status" value="1"/>
</dbReference>